<feature type="compositionally biased region" description="Low complexity" evidence="1">
    <location>
        <begin position="453"/>
        <end position="470"/>
    </location>
</feature>
<name>W8PLU9_9EURY</name>
<gene>
    <name evidence="3" type="ORF">BD01_1428</name>
</gene>
<dbReference type="OrthoDB" id="86198at2157"/>
<dbReference type="eggNOG" id="arCOG05859">
    <property type="taxonomic scope" value="Archaea"/>
</dbReference>
<dbReference type="HOGENOM" id="CLU_504929_0_0_2"/>
<dbReference type="EMBL" id="CP007264">
    <property type="protein sequence ID" value="AHL23039.1"/>
    <property type="molecule type" value="Genomic_DNA"/>
</dbReference>
<evidence type="ECO:0000313" key="4">
    <source>
        <dbReference type="Proteomes" id="UP000019434"/>
    </source>
</evidence>
<evidence type="ECO:0000313" key="3">
    <source>
        <dbReference type="EMBL" id="AHL23039.1"/>
    </source>
</evidence>
<sequence>MRRALLLIAIILVSMFLPFTSAQFGTISVAGSITVVRGDYSEGTLLLTNNAGVIYSVVSYQSFWVEDTNGNRVEGFNFTMFPRVFPNWGRGQNKTVKYNLTVSKDVLPGNYTLYLRFIATYSGDVYILKAKVPVEVLASPLTFTSAYSYVPGRGDVPYVFLGESVTVYSHVINIGHFNATVNVFSALLLGSNNYSVVSKNVTVPPGDTLIRLSLPVGWNYPEGNYTLIYRVSYGDQSYTYAKKLAVSLGVRLVGVSVEKESVLLNDTLKAYVTIISERDINATISCVAVINGTKSFAAKTREITLSPGTSVVQLSLPTSKPGNVSAVIGLSVHGRSGGNDTVHYTVYAPPSIGSLSAKLLNSTLEVSALLLNPTPEAVSGTLEYKVLANGTSLYADVLDVTIPPGKKGLSFRFNVPKGVNVTYSFKLNALGRVSVKEGSLWVPAPKPKPSPTQTPTTTSTTLQSNTTSTTGEANGGGFPWWPVVGILIVVAVAVVLYYQNQPKKGRTRKTPKRRSPLGRFKRPKPPKFHERDSLPKKK</sequence>
<keyword evidence="2" id="KW-1133">Transmembrane helix</keyword>
<evidence type="ECO:0000256" key="1">
    <source>
        <dbReference type="SAM" id="MobiDB-lite"/>
    </source>
</evidence>
<feature type="transmembrane region" description="Helical" evidence="2">
    <location>
        <begin position="478"/>
        <end position="498"/>
    </location>
</feature>
<dbReference type="RefSeq" id="WP_042691241.1">
    <property type="nucleotide sequence ID" value="NZ_CP007264.1"/>
</dbReference>
<organism evidence="3 4">
    <name type="scientific">Thermococcus nautili</name>
    <dbReference type="NCBI Taxonomy" id="195522"/>
    <lineage>
        <taxon>Archaea</taxon>
        <taxon>Methanobacteriati</taxon>
        <taxon>Methanobacteriota</taxon>
        <taxon>Thermococci</taxon>
        <taxon>Thermococcales</taxon>
        <taxon>Thermococcaceae</taxon>
        <taxon>Thermococcus</taxon>
    </lineage>
</organism>
<dbReference type="KEGG" id="tnu:BD01_1428"/>
<keyword evidence="2" id="KW-0812">Transmembrane</keyword>
<keyword evidence="2" id="KW-0472">Membrane</keyword>
<feature type="region of interest" description="Disordered" evidence="1">
    <location>
        <begin position="502"/>
        <end position="538"/>
    </location>
</feature>
<dbReference type="Proteomes" id="UP000019434">
    <property type="component" value="Chromosome"/>
</dbReference>
<accession>W8PLU9</accession>
<proteinExistence type="predicted"/>
<dbReference type="AlphaFoldDB" id="W8PLU9"/>
<reference evidence="3 4" key="1">
    <citation type="submission" date="2014-02" db="EMBL/GenBank/DDBJ databases">
        <title>Genome Sequence of an Hyperthermophilic Archaeon, Thermococcus nautili 30-1, producing viral vesicles.</title>
        <authorList>
            <person name="Oberto J."/>
            <person name="Gaudin M."/>
            <person name="Cossu M."/>
            <person name="Gorlas A."/>
            <person name="Slesarev A."/>
            <person name="Marguet E."/>
            <person name="Forterre P."/>
        </authorList>
    </citation>
    <scope>NUCLEOTIDE SEQUENCE [LARGE SCALE GENOMIC DNA]</scope>
    <source>
        <strain evidence="3 4">30-1</strain>
    </source>
</reference>
<protein>
    <submittedName>
        <fullName evidence="3">Putative membrane protein, conserved</fullName>
    </submittedName>
</protein>
<feature type="compositionally biased region" description="Basic and acidic residues" evidence="1">
    <location>
        <begin position="527"/>
        <end position="538"/>
    </location>
</feature>
<keyword evidence="4" id="KW-1185">Reference proteome</keyword>
<feature type="compositionally biased region" description="Basic residues" evidence="1">
    <location>
        <begin position="503"/>
        <end position="526"/>
    </location>
</feature>
<dbReference type="GeneID" id="24957952"/>
<feature type="region of interest" description="Disordered" evidence="1">
    <location>
        <begin position="440"/>
        <end position="474"/>
    </location>
</feature>
<evidence type="ECO:0000256" key="2">
    <source>
        <dbReference type="SAM" id="Phobius"/>
    </source>
</evidence>
<dbReference type="STRING" id="195522.BD01_1428"/>